<name>A0A081NAP3_9GAMM</name>
<dbReference type="Proteomes" id="UP000028006">
    <property type="component" value="Unassembled WGS sequence"/>
</dbReference>
<protein>
    <submittedName>
        <fullName evidence="1">Uncharacterized protein</fullName>
    </submittedName>
</protein>
<gene>
    <name evidence="1" type="ORF">GZ77_02505</name>
</gene>
<comment type="caution">
    <text evidence="1">The sequence shown here is derived from an EMBL/GenBank/DDBJ whole genome shotgun (WGS) entry which is preliminary data.</text>
</comment>
<dbReference type="EMBL" id="JOKG01000001">
    <property type="protein sequence ID" value="KEQ15516.1"/>
    <property type="molecule type" value="Genomic_DNA"/>
</dbReference>
<organism evidence="1 2">
    <name type="scientific">Endozoicomonas montiporae</name>
    <dbReference type="NCBI Taxonomy" id="1027273"/>
    <lineage>
        <taxon>Bacteria</taxon>
        <taxon>Pseudomonadati</taxon>
        <taxon>Pseudomonadota</taxon>
        <taxon>Gammaproteobacteria</taxon>
        <taxon>Oceanospirillales</taxon>
        <taxon>Endozoicomonadaceae</taxon>
        <taxon>Endozoicomonas</taxon>
    </lineage>
</organism>
<sequence length="546" mass="61415">MRQTINQSDIDLAGPDTMKFFRSFTWILFLIAQLVPPYGRAQSEVKLSSGYGFPGGGLTINEGIIKKHWFLYYPVPEAGSTATDTNVKDMHAAQIHCEAPSAQAMTSDQTGNLRCSVVYYLQGRNEARFDGKGYAFEVTASMNADITQSAKPFETSINASKVHSSKLIDPVLIRYKDYRFVIGRKSCAPDTISAIQGSTPDAAEKRKLLFCGVGLSMKKDHSTGALSDWIELDDPLLSKSDSDNIAPEVFWTIRNNHLILGGRQWHQVIEPKTSYEVSKATYMEKLNWVSEIDQAIKNDKEQPLDETDLSTLKNRITKAFSNFEIFPLTWAERINAPDHILGSGNYITLQPDILFPNDFPGHMLVHVRTRIEFPGEEAQKAAPIPFPEQNGMAYSVILKCHHHWGKMNCIPVSVFDNPWTKNTLQAFNDDFKPLYFIGHIAPSGSFKPGNRHQLYLYSTRLYQHFTADDFSSNTIDKNNKTLLLQVPPANSQFISDTTYPFFDPFTTSNPAYDCALFATTIRTKNQSGIAILCLDKSKLPPQKTHR</sequence>
<accession>A0A081NAP3</accession>
<dbReference type="AlphaFoldDB" id="A0A081NAP3"/>
<reference evidence="1 2" key="1">
    <citation type="submission" date="2014-06" db="EMBL/GenBank/DDBJ databases">
        <title>Whole Genome Sequences of Three Symbiotic Endozoicomonas Bacteria.</title>
        <authorList>
            <person name="Neave M.J."/>
            <person name="Apprill A."/>
            <person name="Voolstra C.R."/>
        </authorList>
    </citation>
    <scope>NUCLEOTIDE SEQUENCE [LARGE SCALE GENOMIC DNA]</scope>
    <source>
        <strain evidence="1 2">LMG 24815</strain>
    </source>
</reference>
<evidence type="ECO:0000313" key="1">
    <source>
        <dbReference type="EMBL" id="KEQ15516.1"/>
    </source>
</evidence>
<proteinExistence type="predicted"/>
<evidence type="ECO:0000313" key="2">
    <source>
        <dbReference type="Proteomes" id="UP000028006"/>
    </source>
</evidence>
<keyword evidence="2" id="KW-1185">Reference proteome</keyword>